<comment type="caution">
    <text evidence="4">The sequence shown here is derived from an EMBL/GenBank/DDBJ whole genome shotgun (WGS) entry which is preliminary data.</text>
</comment>
<gene>
    <name evidence="4" type="ORF">GCM10010226_26140</name>
</gene>
<dbReference type="RefSeq" id="WP_189711060.1">
    <property type="nucleotide sequence ID" value="NZ_BMSA01000005.1"/>
</dbReference>
<proteinExistence type="predicted"/>
<keyword evidence="5" id="KW-1185">Reference proteome</keyword>
<reference evidence="4" key="1">
    <citation type="journal article" date="2014" name="Int. J. Syst. Evol. Microbiol.">
        <title>Complete genome sequence of Corynebacterium casei LMG S-19264T (=DSM 44701T), isolated from a smear-ripened cheese.</title>
        <authorList>
            <consortium name="US DOE Joint Genome Institute (JGI-PGF)"/>
            <person name="Walter F."/>
            <person name="Albersmeier A."/>
            <person name="Kalinowski J."/>
            <person name="Ruckert C."/>
        </authorList>
    </citation>
    <scope>NUCLEOTIDE SEQUENCE</scope>
    <source>
        <strain evidence="4">JCM 4125</strain>
    </source>
</reference>
<name>A0A918LST1_9ACTN</name>
<dbReference type="AlphaFoldDB" id="A0A918LST1"/>
<feature type="transmembrane region" description="Helical" evidence="2">
    <location>
        <begin position="923"/>
        <end position="947"/>
    </location>
</feature>
<keyword evidence="2" id="KW-1133">Transmembrane helix</keyword>
<evidence type="ECO:0000313" key="5">
    <source>
        <dbReference type="Proteomes" id="UP000646776"/>
    </source>
</evidence>
<dbReference type="SUPFAM" id="SSF52540">
    <property type="entry name" value="P-loop containing nucleoside triphosphate hydrolases"/>
    <property type="match status" value="1"/>
</dbReference>
<feature type="transmembrane region" description="Helical" evidence="2">
    <location>
        <begin position="649"/>
        <end position="676"/>
    </location>
</feature>
<organism evidence="4 5">
    <name type="scientific">Streptomyces phaeofaciens</name>
    <dbReference type="NCBI Taxonomy" id="68254"/>
    <lineage>
        <taxon>Bacteria</taxon>
        <taxon>Bacillati</taxon>
        <taxon>Actinomycetota</taxon>
        <taxon>Actinomycetes</taxon>
        <taxon>Kitasatosporales</taxon>
        <taxon>Streptomycetaceae</taxon>
        <taxon>Streptomyces</taxon>
    </lineage>
</organism>
<evidence type="ECO:0000256" key="1">
    <source>
        <dbReference type="SAM" id="MobiDB-lite"/>
    </source>
</evidence>
<protein>
    <recommendedName>
        <fullName evidence="3">NACHT domain-containing protein</fullName>
    </recommendedName>
</protein>
<sequence length="1010" mass="105907">MHGGRHSARARRRVGFAVCATALLALAGVLRWWWENAATAGVLISAIGAFVSVVALVADILRGDADPPAHSADRTRRRAADALAEAVREQWAAEARLRRLRDPVPLDVRWAPADRRLADHPENVRRPRLPAPREYRIEDIAGSFAALSGRRLVVLGGPGSGKSVLAVRFVLDRLAARRPGGPVPVIFPLAGWDPHADALRDWLAHRLAAEYRPLAGPADDRRTLARALLDAGLVQPVLDGFDELSRQAYGQAVRRINAELDDDLPLFLTSRSDAWTTAVAEGDVLTAAEVVQLLPLDLGQAAGHLERTARPLHPAEDEPGTVWTPVLRELAHRPGHPLARALATPLTVALARAVYGDTSRDPSELLDPERFPTAEAVEEHLLGAFVPAAFADAGPRATSDAVRRLTLLAAELHRRGTTRLAWWELESLLPRALRVYAPGLLSLALLSALTLPVALARATRDLAGAEDTGSLVATLVGQTLGFAFGVMYLLPSGEGRRGRRFLARQTLVTASASALLWAGFAAADDLRFGFRFGTVTDGWLPDLLGGCLFSLLFTLFFGIAGLPRRPLPLGLPWSGAAGRATARFCGAVLLLGGTVTAGAVPLGWSGNPWTLLVGITCAGAGVALRVSGGRGAGQDDRRPPRAGRVAGRFAAGALRGTAAALLIGVTTCTASGLAAAGTTLLTSDHVPAVPGAGPQGWSFAERHGVRSAAGGRPVRGMLLYPGGGARPVAYPEGAQPPDCDVPLLRDRRCVRFVSRYTVFESRDGAVVVRLTTGGAAPTTGHTATGGTATAGSTTSGTATGSTATGGTTTVAHAANLRSVLPERARAWLTEGTASGFLARFLPPFVGAGVLIGVVGGCVCGVYRALSVPSDVIRATSPGTSLRTDRTAAVTRGAMVALLVAFVCVPVLALPGDRGGLAHIGTQLWLPLGTAALALSAWGRFTVARFWLAATGRMPWRLMSFLADAHRRGVLRQTGASFEFRHVRLQAHLAGEASGDPADAALSLPDASLDV</sequence>
<feature type="transmembrane region" description="Helical" evidence="2">
    <location>
        <begin position="584"/>
        <end position="603"/>
    </location>
</feature>
<dbReference type="InterPro" id="IPR007111">
    <property type="entry name" value="NACHT_NTPase"/>
</dbReference>
<feature type="transmembrane region" description="Helical" evidence="2">
    <location>
        <begin position="844"/>
        <end position="865"/>
    </location>
</feature>
<feature type="transmembrane region" description="Helical" evidence="2">
    <location>
        <begin position="886"/>
        <end position="911"/>
    </location>
</feature>
<feature type="region of interest" description="Disordered" evidence="1">
    <location>
        <begin position="774"/>
        <end position="806"/>
    </location>
</feature>
<evidence type="ECO:0000313" key="4">
    <source>
        <dbReference type="EMBL" id="GGT47695.1"/>
    </source>
</evidence>
<evidence type="ECO:0000256" key="2">
    <source>
        <dbReference type="SAM" id="Phobius"/>
    </source>
</evidence>
<feature type="transmembrane region" description="Helical" evidence="2">
    <location>
        <begin position="502"/>
        <end position="523"/>
    </location>
</feature>
<keyword evidence="2" id="KW-0472">Membrane</keyword>
<dbReference type="EMBL" id="BMSA01000005">
    <property type="protein sequence ID" value="GGT47695.1"/>
    <property type="molecule type" value="Genomic_DNA"/>
</dbReference>
<feature type="transmembrane region" description="Helical" evidence="2">
    <location>
        <begin position="468"/>
        <end position="490"/>
    </location>
</feature>
<dbReference type="Gene3D" id="3.40.50.300">
    <property type="entry name" value="P-loop containing nucleotide triphosphate hydrolases"/>
    <property type="match status" value="1"/>
</dbReference>
<reference evidence="4" key="2">
    <citation type="submission" date="2020-09" db="EMBL/GenBank/DDBJ databases">
        <authorList>
            <person name="Sun Q."/>
            <person name="Ohkuma M."/>
        </authorList>
    </citation>
    <scope>NUCLEOTIDE SEQUENCE</scope>
    <source>
        <strain evidence="4">JCM 4125</strain>
    </source>
</reference>
<feature type="domain" description="NACHT" evidence="3">
    <location>
        <begin position="150"/>
        <end position="295"/>
    </location>
</feature>
<keyword evidence="2" id="KW-0812">Transmembrane</keyword>
<accession>A0A918LST1</accession>
<feature type="transmembrane region" description="Helical" evidence="2">
    <location>
        <begin position="40"/>
        <end position="61"/>
    </location>
</feature>
<dbReference type="Proteomes" id="UP000646776">
    <property type="component" value="Unassembled WGS sequence"/>
</dbReference>
<dbReference type="InterPro" id="IPR027417">
    <property type="entry name" value="P-loop_NTPase"/>
</dbReference>
<dbReference type="Pfam" id="PF05729">
    <property type="entry name" value="NACHT"/>
    <property type="match status" value="1"/>
</dbReference>
<feature type="transmembrane region" description="Helical" evidence="2">
    <location>
        <begin position="543"/>
        <end position="563"/>
    </location>
</feature>
<evidence type="ECO:0000259" key="3">
    <source>
        <dbReference type="Pfam" id="PF05729"/>
    </source>
</evidence>
<feature type="transmembrane region" description="Helical" evidence="2">
    <location>
        <begin position="609"/>
        <end position="628"/>
    </location>
</feature>
<feature type="transmembrane region" description="Helical" evidence="2">
    <location>
        <begin position="435"/>
        <end position="456"/>
    </location>
</feature>
<feature type="transmembrane region" description="Helical" evidence="2">
    <location>
        <begin position="14"/>
        <end position="34"/>
    </location>
</feature>